<dbReference type="OrthoDB" id="292013at2"/>
<sequence>MKILRYIPLLLLSVLTLNAETEKYRLIWNGDPATTMTIAWNQAKGETAAVYYGQKKDKSDWVMHKVDREIAYRGMQNKFVRLKKLQPNTAYYFEIRDNSSDSGVMWFQTAPDKPQPFTFIAGGDSRTNKEPRVNGNKLIAKIRPLFIAHGGDYLSDGTAEEWQMWLDEWQLTKSADGRMYPIMPAHGNHENDDRYMIYNLFDIPHKDAYFACNVAGNLLRVYTLNTELEPGVGYGAFADQDDKIWKEQNKWFVEDLQKNHDKVTWKIANYHRPLRPHTSAKTEGLGRIAAWADHFYKYGIHVAVECDTHMVKYTYPLRPSAEGFESFVRDDAKGTMFIGEGSWGAPTRPTDDDKPWTLASDSFWQYKLLHVTPQNIKIHTVRYGKLEEVKRGIHYNPDEVTALTQEQQNANPLAMPQGLTLWTPLSGQAVQIPFVKQNVDHNTYIHLKSTWKYATKDAENWSQLSFDDSGWEAATADKLPQHKVLFLRKKFSVAHDKYRTLRLNLRTLCSDGAVIYCNGKEIARYNVTNDNPAQALRHIEDVEIVDIPLSLDILQQGDNCLGVMLVQFGENNGKWEADLSGIVSIQDKLNPPKMPQNVSASVVSDKEIHIHWDKVDTANYYQLERRVRGGIWEVIQQRIMITSYEDRGLVGDTAYQYRICGINNYGVSNANFIKVTTHKTPENVMLQESFTKGLGKFNAVSVASNAKWQAQFKADRLCALISGYGADSDSDDWLISPEMDLRNRKAPQLTFDIYCKYSGGKLLLKKTCNYNEKQPQKSVWKVLEVQLPEQDSRKWTTCSVDLTEFNDSKIRFAFHYTSGTTGGNAARWCVTSIEVRDGERQDFPQKKVEPQQSSLFPKSKGDLRVATFNVSLYRKSDGMLSKDLETSAHPQIKNIAEVIQRARADVILLNEFDYVADGSAIENFKKNYLQVSHNGSETIDYPYHYIAPSNTGVDSGHDLNNDGNLGGPDDAFGYGEYPGQYSMAVLSKYPIDHDKIRTFQKFLWKDMPKALLPIDPQTKKPWYSEDEVKVLRLSSKNHCDVPVNVNGEFVHLLISHPTPPVFDGEEDRNGKRNHDEVRFWHDYVHSDLAEYIYDDNGTKGGLLDKRFVVMGDLNASPTERDALKAMINKLISCDKTHNFVPKSQGGEENDPQNKYSPSHTAGWKLRVDYVLPSSLGFKVQNGQVFWPTIQDKYYRLVSSPELSSDHRLVYVDLSIEAIK</sequence>
<evidence type="ECO:0000256" key="1">
    <source>
        <dbReference type="ARBA" id="ARBA00022729"/>
    </source>
</evidence>
<keyword evidence="5" id="KW-0540">Nuclease</keyword>
<evidence type="ECO:0000256" key="3">
    <source>
        <dbReference type="SAM" id="SignalP"/>
    </source>
</evidence>
<evidence type="ECO:0000313" key="6">
    <source>
        <dbReference type="Proteomes" id="UP000326354"/>
    </source>
</evidence>
<dbReference type="SUPFAM" id="SSF49785">
    <property type="entry name" value="Galactose-binding domain-like"/>
    <property type="match status" value="1"/>
</dbReference>
<dbReference type="GO" id="GO:0003993">
    <property type="term" value="F:acid phosphatase activity"/>
    <property type="evidence" value="ECO:0007669"/>
    <property type="project" value="InterPro"/>
</dbReference>
<reference evidence="5 6" key="1">
    <citation type="submission" date="2019-08" db="EMBL/GenBank/DDBJ databases">
        <title>Complete genome sequence of Candidatus Uab amorphum.</title>
        <authorList>
            <person name="Shiratori T."/>
            <person name="Suzuki S."/>
            <person name="Kakizawa Y."/>
            <person name="Ishida K."/>
        </authorList>
    </citation>
    <scope>NUCLEOTIDE SEQUENCE [LARGE SCALE GENOMIC DNA]</scope>
    <source>
        <strain evidence="5 6">SRT547</strain>
    </source>
</reference>
<dbReference type="Gene3D" id="2.60.120.260">
    <property type="entry name" value="Galactose-binding domain-like"/>
    <property type="match status" value="1"/>
</dbReference>
<evidence type="ECO:0000259" key="4">
    <source>
        <dbReference type="PROSITE" id="PS50853"/>
    </source>
</evidence>
<dbReference type="NCBIfam" id="NF038128">
    <property type="entry name" value="choice_anch_J"/>
    <property type="match status" value="1"/>
</dbReference>
<evidence type="ECO:0000313" key="5">
    <source>
        <dbReference type="EMBL" id="BBM87798.1"/>
    </source>
</evidence>
<dbReference type="RefSeq" id="WP_151971795.1">
    <property type="nucleotide sequence ID" value="NZ_AP019860.1"/>
</dbReference>
<dbReference type="KEGG" id="uam:UABAM_06213"/>
<dbReference type="InterPro" id="IPR015914">
    <property type="entry name" value="PAPs_N"/>
</dbReference>
<dbReference type="Pfam" id="PF16656">
    <property type="entry name" value="Pur_ac_phosph_N"/>
    <property type="match status" value="1"/>
</dbReference>
<dbReference type="PANTHER" id="PTHR22953:SF153">
    <property type="entry name" value="PURPLE ACID PHOSPHATASE"/>
    <property type="match status" value="1"/>
</dbReference>
<dbReference type="InterPro" id="IPR036116">
    <property type="entry name" value="FN3_sf"/>
</dbReference>
<dbReference type="PROSITE" id="PS50853">
    <property type="entry name" value="FN3"/>
    <property type="match status" value="1"/>
</dbReference>
<organism evidence="5 6">
    <name type="scientific">Uabimicrobium amorphum</name>
    <dbReference type="NCBI Taxonomy" id="2596890"/>
    <lineage>
        <taxon>Bacteria</taxon>
        <taxon>Pseudomonadati</taxon>
        <taxon>Planctomycetota</taxon>
        <taxon>Candidatus Uabimicrobiia</taxon>
        <taxon>Candidatus Uabimicrobiales</taxon>
        <taxon>Candidatus Uabimicrobiaceae</taxon>
        <taxon>Candidatus Uabimicrobium</taxon>
    </lineage>
</organism>
<feature type="signal peptide" evidence="3">
    <location>
        <begin position="1"/>
        <end position="19"/>
    </location>
</feature>
<keyword evidence="5" id="KW-0378">Hydrolase</keyword>
<dbReference type="InterPro" id="IPR008979">
    <property type="entry name" value="Galactose-bd-like_sf"/>
</dbReference>
<dbReference type="SUPFAM" id="SSF56219">
    <property type="entry name" value="DNase I-like"/>
    <property type="match status" value="1"/>
</dbReference>
<proteinExistence type="predicted"/>
<dbReference type="Gene3D" id="2.60.40.10">
    <property type="entry name" value="Immunoglobulins"/>
    <property type="match status" value="1"/>
</dbReference>
<dbReference type="SUPFAM" id="SSF49363">
    <property type="entry name" value="Purple acid phosphatase, N-terminal domain"/>
    <property type="match status" value="1"/>
</dbReference>
<dbReference type="PANTHER" id="PTHR22953">
    <property type="entry name" value="ACID PHOSPHATASE RELATED"/>
    <property type="match status" value="1"/>
</dbReference>
<dbReference type="InterPro" id="IPR036691">
    <property type="entry name" value="Endo/exonu/phosph_ase_sf"/>
</dbReference>
<dbReference type="AlphaFoldDB" id="A0A5S9ITD1"/>
<feature type="domain" description="Fibronectin type-III" evidence="4">
    <location>
        <begin position="594"/>
        <end position="683"/>
    </location>
</feature>
<keyword evidence="6" id="KW-1185">Reference proteome</keyword>
<dbReference type="Gene3D" id="2.60.120.200">
    <property type="match status" value="1"/>
</dbReference>
<dbReference type="InterPro" id="IPR003961">
    <property type="entry name" value="FN3_dom"/>
</dbReference>
<protein>
    <submittedName>
        <fullName evidence="5">Endonuclease</fullName>
    </submittedName>
</protein>
<dbReference type="Pfam" id="PF03372">
    <property type="entry name" value="Exo_endo_phos"/>
    <property type="match status" value="1"/>
</dbReference>
<dbReference type="InterPro" id="IPR039331">
    <property type="entry name" value="PAPs-like"/>
</dbReference>
<dbReference type="SUPFAM" id="SSF49265">
    <property type="entry name" value="Fibronectin type III"/>
    <property type="match status" value="1"/>
</dbReference>
<dbReference type="InterPro" id="IPR008963">
    <property type="entry name" value="Purple_acid_Pase-like_N"/>
</dbReference>
<dbReference type="Pfam" id="PF00149">
    <property type="entry name" value="Metallophos"/>
    <property type="match status" value="1"/>
</dbReference>
<feature type="chain" id="PRO_5025006621" evidence="3">
    <location>
        <begin position="20"/>
        <end position="1219"/>
    </location>
</feature>
<dbReference type="EMBL" id="AP019860">
    <property type="protein sequence ID" value="BBM87798.1"/>
    <property type="molecule type" value="Genomic_DNA"/>
</dbReference>
<dbReference type="Proteomes" id="UP000326354">
    <property type="component" value="Chromosome"/>
</dbReference>
<feature type="region of interest" description="Disordered" evidence="2">
    <location>
        <begin position="1138"/>
        <end position="1157"/>
    </location>
</feature>
<dbReference type="InterPro" id="IPR005135">
    <property type="entry name" value="Endo/exonuclease/phosphatase"/>
</dbReference>
<evidence type="ECO:0000256" key="2">
    <source>
        <dbReference type="SAM" id="MobiDB-lite"/>
    </source>
</evidence>
<keyword evidence="5" id="KW-0255">Endonuclease</keyword>
<dbReference type="CDD" id="cd00063">
    <property type="entry name" value="FN3"/>
    <property type="match status" value="1"/>
</dbReference>
<dbReference type="Gene3D" id="3.60.10.10">
    <property type="entry name" value="Endonuclease/exonuclease/phosphatase"/>
    <property type="match status" value="1"/>
</dbReference>
<dbReference type="Gene3D" id="3.60.21.10">
    <property type="match status" value="1"/>
</dbReference>
<dbReference type="InterPro" id="IPR013783">
    <property type="entry name" value="Ig-like_fold"/>
</dbReference>
<accession>A0A5S9ITD1</accession>
<dbReference type="InterPro" id="IPR029052">
    <property type="entry name" value="Metallo-depent_PP-like"/>
</dbReference>
<dbReference type="InterPro" id="IPR004843">
    <property type="entry name" value="Calcineurin-like_PHP"/>
</dbReference>
<name>A0A5S9ITD1_UABAM</name>
<dbReference type="SMART" id="SM00060">
    <property type="entry name" value="FN3"/>
    <property type="match status" value="2"/>
</dbReference>
<dbReference type="GO" id="GO:0004519">
    <property type="term" value="F:endonuclease activity"/>
    <property type="evidence" value="ECO:0007669"/>
    <property type="project" value="UniProtKB-KW"/>
</dbReference>
<dbReference type="Gene3D" id="2.60.40.380">
    <property type="entry name" value="Purple acid phosphatase-like, N-terminal"/>
    <property type="match status" value="1"/>
</dbReference>
<dbReference type="GO" id="GO:0046872">
    <property type="term" value="F:metal ion binding"/>
    <property type="evidence" value="ECO:0007669"/>
    <property type="project" value="InterPro"/>
</dbReference>
<keyword evidence="1 3" id="KW-0732">Signal</keyword>
<gene>
    <name evidence="5" type="ORF">UABAM_06213</name>
</gene>
<dbReference type="SUPFAM" id="SSF56300">
    <property type="entry name" value="Metallo-dependent phosphatases"/>
    <property type="match status" value="1"/>
</dbReference>